<keyword evidence="2" id="KW-1133">Transmembrane helix</keyword>
<feature type="compositionally biased region" description="Polar residues" evidence="1">
    <location>
        <begin position="197"/>
        <end position="213"/>
    </location>
</feature>
<evidence type="ECO:0000313" key="5">
    <source>
        <dbReference type="Proteomes" id="UP001235840"/>
    </source>
</evidence>
<feature type="domain" description="Cell wall-active antibiotics response LiaF-like C-terminal" evidence="3">
    <location>
        <begin position="314"/>
        <end position="426"/>
    </location>
</feature>
<dbReference type="RefSeq" id="WP_307395813.1">
    <property type="nucleotide sequence ID" value="NZ_BAAADK010000046.1"/>
</dbReference>
<proteinExistence type="predicted"/>
<name>A0ABT9W1G1_9BACI</name>
<feature type="transmembrane region" description="Helical" evidence="2">
    <location>
        <begin position="37"/>
        <end position="65"/>
    </location>
</feature>
<keyword evidence="2" id="KW-0472">Membrane</keyword>
<reference evidence="4 5" key="1">
    <citation type="submission" date="2023-07" db="EMBL/GenBank/DDBJ databases">
        <title>Genomic Encyclopedia of Type Strains, Phase IV (KMG-IV): sequencing the most valuable type-strain genomes for metagenomic binning, comparative biology and taxonomic classification.</title>
        <authorList>
            <person name="Goeker M."/>
        </authorList>
    </citation>
    <scope>NUCLEOTIDE SEQUENCE [LARGE SCALE GENOMIC DNA]</scope>
    <source>
        <strain evidence="4 5">DSM 12751</strain>
    </source>
</reference>
<feature type="compositionally biased region" description="Basic and acidic residues" evidence="1">
    <location>
        <begin position="118"/>
        <end position="158"/>
    </location>
</feature>
<accession>A0ABT9W1G1</accession>
<evidence type="ECO:0000313" key="4">
    <source>
        <dbReference type="EMBL" id="MDQ0167093.1"/>
    </source>
</evidence>
<dbReference type="Pfam" id="PF09922">
    <property type="entry name" value="LiaF-like_C"/>
    <property type="match status" value="1"/>
</dbReference>
<dbReference type="Proteomes" id="UP001235840">
    <property type="component" value="Unassembled WGS sequence"/>
</dbReference>
<feature type="transmembrane region" description="Helical" evidence="2">
    <location>
        <begin position="6"/>
        <end position="25"/>
    </location>
</feature>
<evidence type="ECO:0000256" key="1">
    <source>
        <dbReference type="SAM" id="MobiDB-lite"/>
    </source>
</evidence>
<feature type="region of interest" description="Disordered" evidence="1">
    <location>
        <begin position="97"/>
        <end position="308"/>
    </location>
</feature>
<dbReference type="InterPro" id="IPR047793">
    <property type="entry name" value="LiaF_C"/>
</dbReference>
<gene>
    <name evidence="4" type="ORF">J2S11_003018</name>
</gene>
<feature type="compositionally biased region" description="Basic and acidic residues" evidence="1">
    <location>
        <begin position="250"/>
        <end position="261"/>
    </location>
</feature>
<evidence type="ECO:0000256" key="2">
    <source>
        <dbReference type="SAM" id="Phobius"/>
    </source>
</evidence>
<feature type="transmembrane region" description="Helical" evidence="2">
    <location>
        <begin position="71"/>
        <end position="92"/>
    </location>
</feature>
<comment type="caution">
    <text evidence="4">The sequence shown here is derived from an EMBL/GenBank/DDBJ whole genome shotgun (WGS) entry which is preliminary data.</text>
</comment>
<organism evidence="4 5">
    <name type="scientific">Caldalkalibacillus horti</name>
    <dbReference type="NCBI Taxonomy" id="77523"/>
    <lineage>
        <taxon>Bacteria</taxon>
        <taxon>Bacillati</taxon>
        <taxon>Bacillota</taxon>
        <taxon>Bacilli</taxon>
        <taxon>Bacillales</taxon>
        <taxon>Bacillaceae</taxon>
        <taxon>Caldalkalibacillus</taxon>
    </lineage>
</organism>
<dbReference type="NCBIfam" id="NF040535">
    <property type="entry name" value="LiaF_C_term"/>
    <property type="match status" value="1"/>
</dbReference>
<dbReference type="InterPro" id="IPR024425">
    <property type="entry name" value="LiaF-like_C"/>
</dbReference>
<evidence type="ECO:0000259" key="3">
    <source>
        <dbReference type="Pfam" id="PF09922"/>
    </source>
</evidence>
<feature type="compositionally biased region" description="Basic and acidic residues" evidence="1">
    <location>
        <begin position="185"/>
        <end position="196"/>
    </location>
</feature>
<sequence length="429" mass="47873">MSQLIYRLAGFMAIFVGISIFVGALEFELGSELLGPLFLFGMGIVIYSSLYRWLGATIFVLGFIALFEILFAINIAGIVFGFLFLYFGVLLFRGKSNRGGAQAKSDKRAEEQDEEETEKLKAEGVNKGKENEERRTEKEQEVDKNIGKERFTETEESVKQVYQENAGKENKVAGGAELPEEETKDSELEEKHETRNTSETQAHEVQSVGTVWSSIADLEKAKLHTTEPTSSETKDKDKDGTAPINELDEQNEHIQTDHKADSTVAKDSSAQSRDKDEQEEETLPRSTAPTMPIHRRKARTTGSKKNSSTVHNQFIGDFRYMKNQFELHNMNMSYVITDIKMDLSKAIIPEGESSIAISGVFGDVDIYVPPDLDVSIATSVTVGNFEILGHKQSGINRQIKLATKGYEQSARKVKISVSLFVGDVDVRFL</sequence>
<keyword evidence="5" id="KW-1185">Reference proteome</keyword>
<protein>
    <submittedName>
        <fullName evidence="4">Membrane protein</fullName>
    </submittedName>
</protein>
<keyword evidence="2" id="KW-0812">Transmembrane</keyword>
<dbReference type="EMBL" id="JAUSTY010000013">
    <property type="protein sequence ID" value="MDQ0167093.1"/>
    <property type="molecule type" value="Genomic_DNA"/>
</dbReference>